<comment type="catalytic activity">
    <reaction evidence="5">
        <text>glycyl-tRNA(Gly) + acetyl-CoA = N-acetylglycyl-tRNA(Gly) + CoA + H(+)</text>
        <dbReference type="Rhea" id="RHEA:81867"/>
        <dbReference type="Rhea" id="RHEA-COMP:9683"/>
        <dbReference type="Rhea" id="RHEA-COMP:19766"/>
        <dbReference type="ChEBI" id="CHEBI:15378"/>
        <dbReference type="ChEBI" id="CHEBI:57287"/>
        <dbReference type="ChEBI" id="CHEBI:57288"/>
        <dbReference type="ChEBI" id="CHEBI:78522"/>
        <dbReference type="ChEBI" id="CHEBI:232036"/>
    </reaction>
</comment>
<dbReference type="InterPro" id="IPR016181">
    <property type="entry name" value="Acyl_CoA_acyltransferase"/>
</dbReference>
<dbReference type="PANTHER" id="PTHR36449:SF1">
    <property type="entry name" value="ACETYLTRANSFERASE"/>
    <property type="match status" value="1"/>
</dbReference>
<evidence type="ECO:0000259" key="6">
    <source>
        <dbReference type="Pfam" id="PF00583"/>
    </source>
</evidence>
<evidence type="ECO:0000256" key="5">
    <source>
        <dbReference type="ARBA" id="ARBA00049880"/>
    </source>
</evidence>
<keyword evidence="1" id="KW-0678">Repressor</keyword>
<accession>A0A494VP40</accession>
<proteinExistence type="predicted"/>
<dbReference type="Proteomes" id="UP000270046">
    <property type="component" value="Chromosome"/>
</dbReference>
<dbReference type="RefSeq" id="WP_119410790.1">
    <property type="nucleotide sequence ID" value="NZ_CP032869.1"/>
</dbReference>
<reference evidence="7 8" key="1">
    <citation type="submission" date="2018-10" db="EMBL/GenBank/DDBJ databases">
        <title>Genome sequencing of Mucilaginibacter sp. HYN0043.</title>
        <authorList>
            <person name="Kim M."/>
            <person name="Yi H."/>
        </authorList>
    </citation>
    <scope>NUCLEOTIDE SEQUENCE [LARGE SCALE GENOMIC DNA]</scope>
    <source>
        <strain evidence="7 8">HYN0043</strain>
    </source>
</reference>
<keyword evidence="3 7" id="KW-0808">Transferase</keyword>
<organism evidence="7 8">
    <name type="scientific">Mucilaginibacter celer</name>
    <dbReference type="NCBI Taxonomy" id="2305508"/>
    <lineage>
        <taxon>Bacteria</taxon>
        <taxon>Pseudomonadati</taxon>
        <taxon>Bacteroidota</taxon>
        <taxon>Sphingobacteriia</taxon>
        <taxon>Sphingobacteriales</taxon>
        <taxon>Sphingobacteriaceae</taxon>
        <taxon>Mucilaginibacter</taxon>
    </lineage>
</organism>
<dbReference type="GO" id="GO:0016747">
    <property type="term" value="F:acyltransferase activity, transferring groups other than amino-acyl groups"/>
    <property type="evidence" value="ECO:0007669"/>
    <property type="project" value="InterPro"/>
</dbReference>
<evidence type="ECO:0000256" key="4">
    <source>
        <dbReference type="ARBA" id="ARBA00023315"/>
    </source>
</evidence>
<dbReference type="SUPFAM" id="SSF55729">
    <property type="entry name" value="Acyl-CoA N-acyltransferases (Nat)"/>
    <property type="match status" value="1"/>
</dbReference>
<protein>
    <submittedName>
        <fullName evidence="7">GNAT family N-acetyltransferase</fullName>
    </submittedName>
</protein>
<evidence type="ECO:0000256" key="2">
    <source>
        <dbReference type="ARBA" id="ARBA00022649"/>
    </source>
</evidence>
<dbReference type="Gene3D" id="3.40.630.30">
    <property type="match status" value="1"/>
</dbReference>
<dbReference type="KEGG" id="muh:HYN43_018720"/>
<keyword evidence="4" id="KW-0012">Acyltransferase</keyword>
<dbReference type="AlphaFoldDB" id="A0A494VP40"/>
<dbReference type="PANTHER" id="PTHR36449">
    <property type="entry name" value="ACETYLTRANSFERASE-RELATED"/>
    <property type="match status" value="1"/>
</dbReference>
<keyword evidence="8" id="KW-1185">Reference proteome</keyword>
<dbReference type="OrthoDB" id="9799147at2"/>
<evidence type="ECO:0000256" key="1">
    <source>
        <dbReference type="ARBA" id="ARBA00022491"/>
    </source>
</evidence>
<dbReference type="Pfam" id="PF00583">
    <property type="entry name" value="Acetyltransf_1"/>
    <property type="match status" value="1"/>
</dbReference>
<dbReference type="EMBL" id="CP032869">
    <property type="protein sequence ID" value="AYL97216.1"/>
    <property type="molecule type" value="Genomic_DNA"/>
</dbReference>
<evidence type="ECO:0000313" key="8">
    <source>
        <dbReference type="Proteomes" id="UP000270046"/>
    </source>
</evidence>
<dbReference type="InterPro" id="IPR000182">
    <property type="entry name" value="GNAT_dom"/>
</dbReference>
<evidence type="ECO:0000256" key="3">
    <source>
        <dbReference type="ARBA" id="ARBA00022679"/>
    </source>
</evidence>
<name>A0A494VP40_9SPHI</name>
<sequence>MKYQIVALNSGLDKKNFDCGNEQLNNYLHKQAGQDVKRKLCAVSAIIDNNRVIGYYTLSNTSIAREAIPEELRKKMPPSYYNLPATLLGRLAIDLQYKGQGLGEYLLIDALKKSFTASVEYIGSMAVVVDPIDEAATNFYSKYDFIKLPDSGKMFLPMQTVAQLFT</sequence>
<gene>
    <name evidence="7" type="ORF">HYN43_018720</name>
</gene>
<feature type="domain" description="N-acetyltransferase" evidence="6">
    <location>
        <begin position="43"/>
        <end position="145"/>
    </location>
</feature>
<evidence type="ECO:0000313" key="7">
    <source>
        <dbReference type="EMBL" id="AYL97216.1"/>
    </source>
</evidence>
<keyword evidence="2" id="KW-1277">Toxin-antitoxin system</keyword>